<evidence type="ECO:0000313" key="9">
    <source>
        <dbReference type="EMBL" id="PRQ57860.1"/>
    </source>
</evidence>
<evidence type="ECO:0000256" key="4">
    <source>
        <dbReference type="ARBA" id="ARBA00023125"/>
    </source>
</evidence>
<dbReference type="InterPro" id="IPR050560">
    <property type="entry name" value="MYB_TF"/>
</dbReference>
<keyword evidence="6" id="KW-0539">Nucleus</keyword>
<dbReference type="FunFam" id="1.10.10.60:FF:000016">
    <property type="entry name" value="Transcriptional activator Myb isoform A"/>
    <property type="match status" value="1"/>
</dbReference>
<dbReference type="GO" id="GO:0005634">
    <property type="term" value="C:nucleus"/>
    <property type="evidence" value="ECO:0007669"/>
    <property type="project" value="UniProtKB-SubCell"/>
</dbReference>
<feature type="domain" description="Myb-like" evidence="7">
    <location>
        <begin position="5"/>
        <end position="56"/>
    </location>
</feature>
<name>A0A2P6SGP8_ROSCH</name>
<dbReference type="EMBL" id="PDCK01000039">
    <property type="protein sequence ID" value="PRQ57860.1"/>
    <property type="molecule type" value="Genomic_DNA"/>
</dbReference>
<dbReference type="InterPro" id="IPR009057">
    <property type="entry name" value="Homeodomain-like_sf"/>
</dbReference>
<keyword evidence="4" id="KW-0238">DNA-binding</keyword>
<keyword evidence="5" id="KW-0804">Transcription</keyword>
<protein>
    <submittedName>
        <fullName evidence="9">Putative transcription factor MYB-HB-like family</fullName>
    </submittedName>
</protein>
<accession>A0A2P6SGP8</accession>
<dbReference type="OMA" id="HAFDVEW"/>
<feature type="domain" description="HTH myb-type" evidence="8">
    <location>
        <begin position="113"/>
        <end position="163"/>
    </location>
</feature>
<dbReference type="PANTHER" id="PTHR45614">
    <property type="entry name" value="MYB PROTEIN-RELATED"/>
    <property type="match status" value="1"/>
</dbReference>
<dbReference type="CDD" id="cd00167">
    <property type="entry name" value="SANT"/>
    <property type="match status" value="3"/>
</dbReference>
<dbReference type="PROSITE" id="PS50090">
    <property type="entry name" value="MYB_LIKE"/>
    <property type="match status" value="3"/>
</dbReference>
<evidence type="ECO:0000256" key="2">
    <source>
        <dbReference type="ARBA" id="ARBA00022737"/>
    </source>
</evidence>
<dbReference type="InterPro" id="IPR017930">
    <property type="entry name" value="Myb_dom"/>
</dbReference>
<dbReference type="InterPro" id="IPR001005">
    <property type="entry name" value="SANT/Myb"/>
</dbReference>
<evidence type="ECO:0000256" key="6">
    <source>
        <dbReference type="ARBA" id="ARBA00023242"/>
    </source>
</evidence>
<dbReference type="FunFam" id="1.10.10.60:FF:000010">
    <property type="entry name" value="Transcriptional activator Myb isoform A"/>
    <property type="match status" value="1"/>
</dbReference>
<sequence length="513" mass="58359">MTGPTRRSTKGGWTEEEDRILADAVEKHNGKNWKRIAECVRGRTDVQCLHRWQKVLSPDLVKGFWSKEEDDLIIELVAKQGNKKWSEIAKSLPGRIGKQCRERWHNHLNPDIKRTAWTNEEEKILIESHKAYGNKWAEIAKLLPGRTENSIKNHWNCSVKKKLELRSFHISNMESHKIKAGVRKTEAVRQSLDRIANFDKNVETCSINLDLVLGTPKGREIQIKSLDKGNRGWLTKGAGADNMIKSSPSNLYYDRAAAAYGLNVEQRKEIYHNYGRLRDSHYLSAKQSIKACTTSSCDLWGFPYFHGKNHKPNHPMSLLNNCSDSFDYNRGAGNFLKKPDRPITVERLHESCKVSQAYEETKDAGGATEHSEASNPGCLCYRPLQQEDLNYFLKNGEFPSTDSYIQTAFSSVSLCTPPSQDRGISVDCNDPDSTLRSAARTFKSSPSILRKRRHPISRQSLNSEHHYVISEEISNNSRNSLNILSPCGETKFHCMARSNVKKLFLSPQKSQKL</sequence>
<comment type="subcellular location">
    <subcellularLocation>
        <location evidence="1">Nucleus</location>
    </subcellularLocation>
</comment>
<dbReference type="PANTHER" id="PTHR45614:SF232">
    <property type="entry name" value="TRANSCRIPTION FACTOR MYB3R-2"/>
    <property type="match status" value="1"/>
</dbReference>
<keyword evidence="2" id="KW-0677">Repeat</keyword>
<dbReference type="Gene3D" id="1.10.10.60">
    <property type="entry name" value="Homeodomain-like"/>
    <property type="match status" value="3"/>
</dbReference>
<dbReference type="SUPFAM" id="SSF46689">
    <property type="entry name" value="Homeodomain-like"/>
    <property type="match status" value="2"/>
</dbReference>
<dbReference type="GO" id="GO:0000981">
    <property type="term" value="F:DNA-binding transcription factor activity, RNA polymerase II-specific"/>
    <property type="evidence" value="ECO:0007669"/>
    <property type="project" value="TreeGrafter"/>
</dbReference>
<dbReference type="Pfam" id="PF00249">
    <property type="entry name" value="Myb_DNA-binding"/>
    <property type="match status" value="1"/>
</dbReference>
<reference evidence="9 10" key="1">
    <citation type="journal article" date="2018" name="Nat. Genet.">
        <title>The Rosa genome provides new insights in the design of modern roses.</title>
        <authorList>
            <person name="Bendahmane M."/>
        </authorList>
    </citation>
    <scope>NUCLEOTIDE SEQUENCE [LARGE SCALE GENOMIC DNA]</scope>
    <source>
        <strain evidence="10">cv. Old Blush</strain>
    </source>
</reference>
<evidence type="ECO:0000256" key="5">
    <source>
        <dbReference type="ARBA" id="ARBA00023163"/>
    </source>
</evidence>
<dbReference type="AlphaFoldDB" id="A0A2P6SGP8"/>
<evidence type="ECO:0000256" key="1">
    <source>
        <dbReference type="ARBA" id="ARBA00004123"/>
    </source>
</evidence>
<dbReference type="PROSITE" id="PS51294">
    <property type="entry name" value="HTH_MYB"/>
    <property type="match status" value="3"/>
</dbReference>
<evidence type="ECO:0000259" key="7">
    <source>
        <dbReference type="PROSITE" id="PS50090"/>
    </source>
</evidence>
<gene>
    <name evidence="9" type="ORF">RchiOBHm_Chr1g0352951</name>
</gene>
<keyword evidence="3" id="KW-0805">Transcription regulation</keyword>
<comment type="caution">
    <text evidence="9">The sequence shown here is derived from an EMBL/GenBank/DDBJ whole genome shotgun (WGS) entry which is preliminary data.</text>
</comment>
<feature type="domain" description="Myb-like" evidence="7">
    <location>
        <begin position="57"/>
        <end position="108"/>
    </location>
</feature>
<dbReference type="GO" id="GO:0000978">
    <property type="term" value="F:RNA polymerase II cis-regulatory region sequence-specific DNA binding"/>
    <property type="evidence" value="ECO:0007669"/>
    <property type="project" value="TreeGrafter"/>
</dbReference>
<feature type="domain" description="Myb-like" evidence="7">
    <location>
        <begin position="109"/>
        <end position="159"/>
    </location>
</feature>
<dbReference type="Gramene" id="PRQ57860">
    <property type="protein sequence ID" value="PRQ57860"/>
    <property type="gene ID" value="RchiOBHm_Chr1g0352951"/>
</dbReference>
<dbReference type="Pfam" id="PF13921">
    <property type="entry name" value="Myb_DNA-bind_6"/>
    <property type="match status" value="1"/>
</dbReference>
<keyword evidence="10" id="KW-1185">Reference proteome</keyword>
<dbReference type="Proteomes" id="UP000238479">
    <property type="component" value="Chromosome 1"/>
</dbReference>
<dbReference type="SMART" id="SM00717">
    <property type="entry name" value="SANT"/>
    <property type="match status" value="3"/>
</dbReference>
<feature type="domain" description="HTH myb-type" evidence="8">
    <location>
        <begin position="5"/>
        <end position="56"/>
    </location>
</feature>
<evidence type="ECO:0000256" key="3">
    <source>
        <dbReference type="ARBA" id="ARBA00023015"/>
    </source>
</evidence>
<organism evidence="9 10">
    <name type="scientific">Rosa chinensis</name>
    <name type="common">China rose</name>
    <dbReference type="NCBI Taxonomy" id="74649"/>
    <lineage>
        <taxon>Eukaryota</taxon>
        <taxon>Viridiplantae</taxon>
        <taxon>Streptophyta</taxon>
        <taxon>Embryophyta</taxon>
        <taxon>Tracheophyta</taxon>
        <taxon>Spermatophyta</taxon>
        <taxon>Magnoliopsida</taxon>
        <taxon>eudicotyledons</taxon>
        <taxon>Gunneridae</taxon>
        <taxon>Pentapetalae</taxon>
        <taxon>rosids</taxon>
        <taxon>fabids</taxon>
        <taxon>Rosales</taxon>
        <taxon>Rosaceae</taxon>
        <taxon>Rosoideae</taxon>
        <taxon>Rosoideae incertae sedis</taxon>
        <taxon>Rosa</taxon>
    </lineage>
</organism>
<proteinExistence type="predicted"/>
<evidence type="ECO:0000259" key="8">
    <source>
        <dbReference type="PROSITE" id="PS51294"/>
    </source>
</evidence>
<feature type="domain" description="HTH myb-type" evidence="8">
    <location>
        <begin position="57"/>
        <end position="112"/>
    </location>
</feature>
<evidence type="ECO:0000313" key="10">
    <source>
        <dbReference type="Proteomes" id="UP000238479"/>
    </source>
</evidence>